<dbReference type="InterPro" id="IPR039422">
    <property type="entry name" value="MarR/SlyA-like"/>
</dbReference>
<dbReference type="InterPro" id="IPR036390">
    <property type="entry name" value="WH_DNA-bd_sf"/>
</dbReference>
<dbReference type="Pfam" id="PF12802">
    <property type="entry name" value="MarR_2"/>
    <property type="match status" value="1"/>
</dbReference>
<gene>
    <name evidence="2" type="ORF">GCM10017790_68700</name>
</gene>
<evidence type="ECO:0000259" key="1">
    <source>
        <dbReference type="PROSITE" id="PS50995"/>
    </source>
</evidence>
<name>A0ABQ3M2J2_9PSEU</name>
<dbReference type="Proteomes" id="UP000635387">
    <property type="component" value="Unassembled WGS sequence"/>
</dbReference>
<accession>A0ABQ3M2J2</accession>
<dbReference type="InterPro" id="IPR036388">
    <property type="entry name" value="WH-like_DNA-bd_sf"/>
</dbReference>
<evidence type="ECO:0000313" key="3">
    <source>
        <dbReference type="Proteomes" id="UP000635387"/>
    </source>
</evidence>
<dbReference type="Gene3D" id="1.10.10.10">
    <property type="entry name" value="Winged helix-like DNA-binding domain superfamily/Winged helix DNA-binding domain"/>
    <property type="match status" value="1"/>
</dbReference>
<comment type="caution">
    <text evidence="2">The sequence shown here is derived from an EMBL/GenBank/DDBJ whole genome shotgun (WGS) entry which is preliminary data.</text>
</comment>
<feature type="domain" description="HTH marR-type" evidence="1">
    <location>
        <begin position="24"/>
        <end position="158"/>
    </location>
</feature>
<proteinExistence type="predicted"/>
<keyword evidence="3" id="KW-1185">Reference proteome</keyword>
<dbReference type="RefSeq" id="WP_191258553.1">
    <property type="nucleotide sequence ID" value="NZ_BNAY01000009.1"/>
</dbReference>
<dbReference type="CDD" id="cd00090">
    <property type="entry name" value="HTH_ARSR"/>
    <property type="match status" value="1"/>
</dbReference>
<protein>
    <submittedName>
        <fullName evidence="2">MarR family transcriptional regulator</fullName>
    </submittedName>
</protein>
<dbReference type="PROSITE" id="PS50995">
    <property type="entry name" value="HTH_MARR_2"/>
    <property type="match status" value="1"/>
</dbReference>
<dbReference type="InterPro" id="IPR011991">
    <property type="entry name" value="ArsR-like_HTH"/>
</dbReference>
<dbReference type="SMART" id="SM00347">
    <property type="entry name" value="HTH_MARR"/>
    <property type="match status" value="1"/>
</dbReference>
<dbReference type="PANTHER" id="PTHR33164:SF99">
    <property type="entry name" value="MARR FAMILY REGULATORY PROTEIN"/>
    <property type="match status" value="1"/>
</dbReference>
<dbReference type="PANTHER" id="PTHR33164">
    <property type="entry name" value="TRANSCRIPTIONAL REGULATOR, MARR FAMILY"/>
    <property type="match status" value="1"/>
</dbReference>
<sequence length="172" mass="18635">MVNVVDEKVNQVVEQGKRVPETPGFELPLLLFAGFRSIIDRLHAELAEQGHPDVRPAYGFALQAIGLGGATASEIGRRLGVSKQAAGKTVDKLEQLGYVERADDPADARRKVVRLTGRGIDSLRRSAAIFDELREDWVGTLGAGRVRALETDLRAMAPADGFRLDVAGWFGA</sequence>
<dbReference type="PRINTS" id="PR00598">
    <property type="entry name" value="HTHMARR"/>
</dbReference>
<dbReference type="SUPFAM" id="SSF46785">
    <property type="entry name" value="Winged helix' DNA-binding domain"/>
    <property type="match status" value="1"/>
</dbReference>
<organism evidence="2 3">
    <name type="scientific">Amycolatopsis oliviviridis</name>
    <dbReference type="NCBI Taxonomy" id="1471590"/>
    <lineage>
        <taxon>Bacteria</taxon>
        <taxon>Bacillati</taxon>
        <taxon>Actinomycetota</taxon>
        <taxon>Actinomycetes</taxon>
        <taxon>Pseudonocardiales</taxon>
        <taxon>Pseudonocardiaceae</taxon>
        <taxon>Amycolatopsis</taxon>
    </lineage>
</organism>
<dbReference type="InterPro" id="IPR000835">
    <property type="entry name" value="HTH_MarR-typ"/>
</dbReference>
<dbReference type="EMBL" id="BNAY01000009">
    <property type="protein sequence ID" value="GHH31974.1"/>
    <property type="molecule type" value="Genomic_DNA"/>
</dbReference>
<reference evidence="3" key="1">
    <citation type="journal article" date="2019" name="Int. J. Syst. Evol. Microbiol.">
        <title>The Global Catalogue of Microorganisms (GCM) 10K type strain sequencing project: providing services to taxonomists for standard genome sequencing and annotation.</title>
        <authorList>
            <consortium name="The Broad Institute Genomics Platform"/>
            <consortium name="The Broad Institute Genome Sequencing Center for Infectious Disease"/>
            <person name="Wu L."/>
            <person name="Ma J."/>
        </authorList>
    </citation>
    <scope>NUCLEOTIDE SEQUENCE [LARGE SCALE GENOMIC DNA]</scope>
    <source>
        <strain evidence="3">CGMCC 4.7683</strain>
    </source>
</reference>
<evidence type="ECO:0000313" key="2">
    <source>
        <dbReference type="EMBL" id="GHH31974.1"/>
    </source>
</evidence>